<evidence type="ECO:0000313" key="1">
    <source>
        <dbReference type="EMBL" id="GAA3223163.1"/>
    </source>
</evidence>
<dbReference type="Proteomes" id="UP001501237">
    <property type="component" value="Unassembled WGS sequence"/>
</dbReference>
<dbReference type="EMBL" id="BAAAUV010000013">
    <property type="protein sequence ID" value="GAA3223163.1"/>
    <property type="molecule type" value="Genomic_DNA"/>
</dbReference>
<keyword evidence="2" id="KW-1185">Reference proteome</keyword>
<reference evidence="2" key="1">
    <citation type="journal article" date="2019" name="Int. J. Syst. Evol. Microbiol.">
        <title>The Global Catalogue of Microorganisms (GCM) 10K type strain sequencing project: providing services to taxonomists for standard genome sequencing and annotation.</title>
        <authorList>
            <consortium name="The Broad Institute Genomics Platform"/>
            <consortium name="The Broad Institute Genome Sequencing Center for Infectious Disease"/>
            <person name="Wu L."/>
            <person name="Ma J."/>
        </authorList>
    </citation>
    <scope>NUCLEOTIDE SEQUENCE [LARGE SCALE GENOMIC DNA]</scope>
    <source>
        <strain evidence="2">JCM 9377</strain>
    </source>
</reference>
<proteinExistence type="predicted"/>
<organism evidence="1 2">
    <name type="scientific">Actinocorallia longicatena</name>
    <dbReference type="NCBI Taxonomy" id="111803"/>
    <lineage>
        <taxon>Bacteria</taxon>
        <taxon>Bacillati</taxon>
        <taxon>Actinomycetota</taxon>
        <taxon>Actinomycetes</taxon>
        <taxon>Streptosporangiales</taxon>
        <taxon>Thermomonosporaceae</taxon>
        <taxon>Actinocorallia</taxon>
    </lineage>
</organism>
<dbReference type="InterPro" id="IPR046193">
    <property type="entry name" value="DUF6221"/>
</dbReference>
<comment type="caution">
    <text evidence="1">The sequence shown here is derived from an EMBL/GenBank/DDBJ whole genome shotgun (WGS) entry which is preliminary data.</text>
</comment>
<protein>
    <submittedName>
        <fullName evidence="1">Uncharacterized protein</fullName>
    </submittedName>
</protein>
<dbReference type="Pfam" id="PF19730">
    <property type="entry name" value="DUF6221"/>
    <property type="match status" value="1"/>
</dbReference>
<gene>
    <name evidence="1" type="ORF">GCM10010468_49460</name>
</gene>
<dbReference type="RefSeq" id="WP_344832499.1">
    <property type="nucleotide sequence ID" value="NZ_BAAAUV010000013.1"/>
</dbReference>
<sequence length="133" mass="14741">MKDLIEFLNARLDEDEAAARACPLTDWSVDGPPPEHYAHTSTSSLLLGRAAERTFHHLALPTMHTGASLHHAARHDPARVLRDVAAVRQLIAEYEEADRTTRYPDYDGGQADGLARALHFLAAAYFEHPDYPG</sequence>
<evidence type="ECO:0000313" key="2">
    <source>
        <dbReference type="Proteomes" id="UP001501237"/>
    </source>
</evidence>
<accession>A0ABP6QE10</accession>
<name>A0ABP6QE10_9ACTN</name>